<dbReference type="Gene3D" id="2.120.10.30">
    <property type="entry name" value="TolB, C-terminal domain"/>
    <property type="match status" value="1"/>
</dbReference>
<dbReference type="InterPro" id="IPR011050">
    <property type="entry name" value="Pectin_lyase_fold/virulence"/>
</dbReference>
<name>A0AAE3G5R1_9GAMM</name>
<sequence>MARSRHSEMLGIAVAALVLTGCLGGSGGGSSGGDGASSDAPSESSGNTLSGQVINGPLAGAEIDVFGPDAQHLTTITADAQGLFSADLDEPGPYTVETSGGAVDGTSYAGHLEARCHAAISCSVTPISTAIVQLMEQQGMEFEDARALLGNRIGIAFDPFASPEDAEGRFDLLALRGHLDAGRNLDSWLIDLLIWITEDIGALPVGILLPTSEPGADAGFEPDVACTGFEIDIDEDDIHYKVETHEQMVGALTDPSELAGDRLVIAITGDITTGFNEGSDEWQFEGDKELVLIGQKEDGSRAVIDAGQNSRILYAQPMADRVILSGLELRNGNARNGPSFRLQGGAVHVRHTGRLVLHDTAFINNEAGSRVLLTSGRGGAVVATGPVLIAHSEFRNNFSRQWGGAVVTNSGISVCHTIFEGNQQAGTSASHGGSAIHARQEPNRQGPYDLEIHDTVFTDNHASGDRGGAILVGALFVSEVGTVRISDSVFEDNTSVSGAVTISTNAEIEQFSGDPVIAGGHVLVRDSQFTGNSSDGSAAIAWADEADIRVFDSEFTDNQTDFPQSLLVAVAGEICTTTFTDNSNPVFNGDFIDCGGNLFLGSSSDPFGDIPGRIVFHDDGNIRTIRPDGSDSQLLVSTNTFSPAPAWSPDGSQIVFVDGASFNSDLWRYSIENQQTVRLTNVDDVAATEPSWSVHDEIAYVRRAEGQGSNPFLIYVTTPDGGQGSHLTGTESAHDMERYPHWSPDGEELAFSVREDWSLDPNSTRVRLYTVGRDGSNRGRVSGFADANEPAWSPDGERLAYVLDGMVRIRNRDGSGDVITLAEGTSPTWSPDGAWVAFHRNGSLYRASGQQPDEPPVFITEGEQPHWSY</sequence>
<feature type="region of interest" description="Disordered" evidence="2">
    <location>
        <begin position="28"/>
        <end position="53"/>
    </location>
</feature>
<feature type="region of interest" description="Disordered" evidence="2">
    <location>
        <begin position="426"/>
        <end position="445"/>
    </location>
</feature>
<dbReference type="Gene3D" id="2.160.20.10">
    <property type="entry name" value="Single-stranded right-handed beta-helix, Pectin lyase-like"/>
    <property type="match status" value="1"/>
</dbReference>
<comment type="caution">
    <text evidence="3">The sequence shown here is derived from an EMBL/GenBank/DDBJ whole genome shotgun (WGS) entry which is preliminary data.</text>
</comment>
<dbReference type="EMBL" id="JALJXV010000009">
    <property type="protein sequence ID" value="MCP1676405.1"/>
    <property type="molecule type" value="Genomic_DNA"/>
</dbReference>
<dbReference type="PROSITE" id="PS51257">
    <property type="entry name" value="PROKAR_LIPOPROTEIN"/>
    <property type="match status" value="1"/>
</dbReference>
<dbReference type="InterPro" id="IPR011042">
    <property type="entry name" value="6-blade_b-propeller_TolB-like"/>
</dbReference>
<dbReference type="AlphaFoldDB" id="A0AAE3G5R1"/>
<evidence type="ECO:0000313" key="3">
    <source>
        <dbReference type="EMBL" id="MCP1676405.1"/>
    </source>
</evidence>
<gene>
    <name evidence="3" type="ORF">J2T57_003566</name>
</gene>
<protein>
    <submittedName>
        <fullName evidence="3">Tol biopolymer transport system component</fullName>
    </submittedName>
</protein>
<dbReference type="RefSeq" id="WP_253482456.1">
    <property type="nucleotide sequence ID" value="NZ_JALJXV010000009.1"/>
</dbReference>
<keyword evidence="4" id="KW-1185">Reference proteome</keyword>
<dbReference type="SUPFAM" id="SSF51126">
    <property type="entry name" value="Pectin lyase-like"/>
    <property type="match status" value="1"/>
</dbReference>
<evidence type="ECO:0000256" key="1">
    <source>
        <dbReference type="ARBA" id="ARBA00009820"/>
    </source>
</evidence>
<dbReference type="PANTHER" id="PTHR36842">
    <property type="entry name" value="PROTEIN TOLB HOMOLOG"/>
    <property type="match status" value="1"/>
</dbReference>
<dbReference type="SUPFAM" id="SSF69304">
    <property type="entry name" value="Tricorn protease N-terminal domain"/>
    <property type="match status" value="1"/>
</dbReference>
<evidence type="ECO:0000256" key="2">
    <source>
        <dbReference type="SAM" id="MobiDB-lite"/>
    </source>
</evidence>
<dbReference type="PANTHER" id="PTHR36842:SF1">
    <property type="entry name" value="PROTEIN TOLB"/>
    <property type="match status" value="1"/>
</dbReference>
<dbReference type="Pfam" id="PF07676">
    <property type="entry name" value="PD40"/>
    <property type="match status" value="3"/>
</dbReference>
<dbReference type="InterPro" id="IPR012334">
    <property type="entry name" value="Pectin_lyas_fold"/>
</dbReference>
<reference evidence="3" key="1">
    <citation type="submission" date="2022-03" db="EMBL/GenBank/DDBJ databases">
        <title>Genomic Encyclopedia of Type Strains, Phase III (KMG-III): the genomes of soil and plant-associated and newly described type strains.</title>
        <authorList>
            <person name="Whitman W."/>
        </authorList>
    </citation>
    <scope>NUCLEOTIDE SEQUENCE</scope>
    <source>
        <strain evidence="3">ANL 6-2</strain>
    </source>
</reference>
<dbReference type="Proteomes" id="UP001205843">
    <property type="component" value="Unassembled WGS sequence"/>
</dbReference>
<evidence type="ECO:0000313" key="4">
    <source>
        <dbReference type="Proteomes" id="UP001205843"/>
    </source>
</evidence>
<comment type="similarity">
    <text evidence="1">Belongs to the TolB family.</text>
</comment>
<proteinExistence type="inferred from homology"/>
<feature type="compositionally biased region" description="Low complexity" evidence="2">
    <location>
        <begin position="36"/>
        <end position="46"/>
    </location>
</feature>
<dbReference type="InterPro" id="IPR011659">
    <property type="entry name" value="WD40"/>
</dbReference>
<dbReference type="InterPro" id="IPR006626">
    <property type="entry name" value="PbH1"/>
</dbReference>
<dbReference type="SMART" id="SM00710">
    <property type="entry name" value="PbH1"/>
    <property type="match status" value="5"/>
</dbReference>
<organism evidence="3 4">
    <name type="scientific">Natronocella acetinitrilica</name>
    <dbReference type="NCBI Taxonomy" id="414046"/>
    <lineage>
        <taxon>Bacteria</taxon>
        <taxon>Pseudomonadati</taxon>
        <taxon>Pseudomonadota</taxon>
        <taxon>Gammaproteobacteria</taxon>
        <taxon>Chromatiales</taxon>
        <taxon>Ectothiorhodospiraceae</taxon>
        <taxon>Natronocella</taxon>
    </lineage>
</organism>
<accession>A0AAE3G5R1</accession>